<protein>
    <submittedName>
        <fullName evidence="1">Uncharacterized protein</fullName>
    </submittedName>
</protein>
<dbReference type="EMBL" id="GBRH01281739">
    <property type="protein sequence ID" value="JAD16156.1"/>
    <property type="molecule type" value="Transcribed_RNA"/>
</dbReference>
<dbReference type="AlphaFoldDB" id="A0A0A9TPY1"/>
<reference evidence="1" key="2">
    <citation type="journal article" date="2015" name="Data Brief">
        <title>Shoot transcriptome of the giant reed, Arundo donax.</title>
        <authorList>
            <person name="Barrero R.A."/>
            <person name="Guerrero F.D."/>
            <person name="Moolhuijzen P."/>
            <person name="Goolsby J.A."/>
            <person name="Tidwell J."/>
            <person name="Bellgard S.E."/>
            <person name="Bellgard M.I."/>
        </authorList>
    </citation>
    <scope>NUCLEOTIDE SEQUENCE</scope>
    <source>
        <tissue evidence="1">Shoot tissue taken approximately 20 cm above the soil surface</tissue>
    </source>
</reference>
<reference evidence="1" key="1">
    <citation type="submission" date="2014-09" db="EMBL/GenBank/DDBJ databases">
        <authorList>
            <person name="Magalhaes I.L.F."/>
            <person name="Oliveira U."/>
            <person name="Santos F.R."/>
            <person name="Vidigal T.H.D.A."/>
            <person name="Brescovit A.D."/>
            <person name="Santos A.J."/>
        </authorList>
    </citation>
    <scope>NUCLEOTIDE SEQUENCE</scope>
    <source>
        <tissue evidence="1">Shoot tissue taken approximately 20 cm above the soil surface</tissue>
    </source>
</reference>
<sequence length="67" mass="6555">MRVGFVGGFCGVGQPEIPNPSATSLSVGKPEGRGRAAPFEPCSPRGVGGGARPGLGSATSTNSAKRA</sequence>
<organism evidence="1">
    <name type="scientific">Arundo donax</name>
    <name type="common">Giant reed</name>
    <name type="synonym">Donax arundinaceus</name>
    <dbReference type="NCBI Taxonomy" id="35708"/>
    <lineage>
        <taxon>Eukaryota</taxon>
        <taxon>Viridiplantae</taxon>
        <taxon>Streptophyta</taxon>
        <taxon>Embryophyta</taxon>
        <taxon>Tracheophyta</taxon>
        <taxon>Spermatophyta</taxon>
        <taxon>Magnoliopsida</taxon>
        <taxon>Liliopsida</taxon>
        <taxon>Poales</taxon>
        <taxon>Poaceae</taxon>
        <taxon>PACMAD clade</taxon>
        <taxon>Arundinoideae</taxon>
        <taxon>Arundineae</taxon>
        <taxon>Arundo</taxon>
    </lineage>
</organism>
<accession>A0A0A9TPY1</accession>
<proteinExistence type="predicted"/>
<evidence type="ECO:0000313" key="1">
    <source>
        <dbReference type="EMBL" id="JAD16156.1"/>
    </source>
</evidence>
<name>A0A0A9TPY1_ARUDO</name>